<comment type="caution">
    <text evidence="1">The sequence shown here is derived from an EMBL/GenBank/DDBJ whole genome shotgun (WGS) entry which is preliminary data.</text>
</comment>
<accession>A0A9W7T0K2</accession>
<protein>
    <submittedName>
        <fullName evidence="1">Uncharacterized protein</fullName>
    </submittedName>
</protein>
<proteinExistence type="predicted"/>
<organism evidence="1 2">
    <name type="scientific">Teratosphaeria destructans</name>
    <dbReference type="NCBI Taxonomy" id="418781"/>
    <lineage>
        <taxon>Eukaryota</taxon>
        <taxon>Fungi</taxon>
        <taxon>Dikarya</taxon>
        <taxon>Ascomycota</taxon>
        <taxon>Pezizomycotina</taxon>
        <taxon>Dothideomycetes</taxon>
        <taxon>Dothideomycetidae</taxon>
        <taxon>Mycosphaerellales</taxon>
        <taxon>Teratosphaeriaceae</taxon>
        <taxon>Teratosphaeria</taxon>
    </lineage>
</organism>
<dbReference type="AlphaFoldDB" id="A0A9W7T0K2"/>
<evidence type="ECO:0000313" key="1">
    <source>
        <dbReference type="EMBL" id="KAH9845277.1"/>
    </source>
</evidence>
<evidence type="ECO:0000313" key="2">
    <source>
        <dbReference type="Proteomes" id="UP001138500"/>
    </source>
</evidence>
<reference evidence="1 2" key="2">
    <citation type="journal article" date="2021" name="Curr. Genet.">
        <title>Genetic response to nitrogen starvation in the aggressive Eucalyptus foliar pathogen Teratosphaeria destructans.</title>
        <authorList>
            <person name="Havenga M."/>
            <person name="Wingfield B.D."/>
            <person name="Wingfield M.J."/>
            <person name="Dreyer L.L."/>
            <person name="Roets F."/>
            <person name="Aylward J."/>
        </authorList>
    </citation>
    <scope>NUCLEOTIDE SEQUENCE [LARGE SCALE GENOMIC DNA]</scope>
    <source>
        <strain evidence="1">CMW44962</strain>
    </source>
</reference>
<gene>
    <name evidence="1" type="ORF">Tdes44962_MAKER01287</name>
</gene>
<keyword evidence="2" id="KW-1185">Reference proteome</keyword>
<name>A0A9W7T0K2_9PEZI</name>
<dbReference type="EMBL" id="RIBY02000113">
    <property type="protein sequence ID" value="KAH9845277.1"/>
    <property type="molecule type" value="Genomic_DNA"/>
</dbReference>
<reference evidence="1 2" key="1">
    <citation type="journal article" date="2018" name="IMA Fungus">
        <title>IMA Genome-F 10: Nine draft genome sequences of Claviceps purpurea s.lat., including C. arundinis, C. humidiphila, and C. cf. spartinae, pseudomolecules for the pitch canker pathogen Fusarium circinatum, draft genome of Davidsoniella eucalypti, Grosmannia galeiformis, Quambalaria eucalypti, and Teratosphaeria destructans.</title>
        <authorList>
            <person name="Wingfield B.D."/>
            <person name="Liu M."/>
            <person name="Nguyen H.D."/>
            <person name="Lane F.A."/>
            <person name="Morgan S.W."/>
            <person name="De Vos L."/>
            <person name="Wilken P.M."/>
            <person name="Duong T.A."/>
            <person name="Aylward J."/>
            <person name="Coetzee M.P."/>
            <person name="Dadej K."/>
            <person name="De Beer Z.W."/>
            <person name="Findlay W."/>
            <person name="Havenga M."/>
            <person name="Kolarik M."/>
            <person name="Menzies J.G."/>
            <person name="Naidoo K."/>
            <person name="Pochopski O."/>
            <person name="Shoukouhi P."/>
            <person name="Santana Q.C."/>
            <person name="Seifert K.A."/>
            <person name="Soal N."/>
            <person name="Steenkamp E.T."/>
            <person name="Tatham C.T."/>
            <person name="van der Nest M.A."/>
            <person name="Wingfield M.J."/>
        </authorList>
    </citation>
    <scope>NUCLEOTIDE SEQUENCE [LARGE SCALE GENOMIC DNA]</scope>
    <source>
        <strain evidence="1">CMW44962</strain>
    </source>
</reference>
<dbReference type="Proteomes" id="UP001138500">
    <property type="component" value="Unassembled WGS sequence"/>
</dbReference>
<sequence length="97" mass="10629">MDGTLTLPTLPREIRNVILERVIISDGLLCLASEDGTTPVLVSATQVMRTCKQIHGEAMDAIQRLQKLAAKTGISRLVPIILLVSRSHCRNALRPTK</sequence>